<dbReference type="EMBL" id="CP036317">
    <property type="protein sequence ID" value="QDV18545.1"/>
    <property type="molecule type" value="Genomic_DNA"/>
</dbReference>
<dbReference type="PANTHER" id="PTHR43056:SF10">
    <property type="entry name" value="COCE_NOND FAMILY, PUTATIVE (AFU_ORTHOLOGUE AFUA_7G00600)-RELATED"/>
    <property type="match status" value="1"/>
</dbReference>
<evidence type="ECO:0000313" key="3">
    <source>
        <dbReference type="EMBL" id="QDV18545.1"/>
    </source>
</evidence>
<dbReference type="SMART" id="SM00939">
    <property type="entry name" value="PepX_C"/>
    <property type="match status" value="1"/>
</dbReference>
<dbReference type="AlphaFoldDB" id="A0A518FQH8"/>
<dbReference type="Gene3D" id="3.40.50.1820">
    <property type="entry name" value="alpha/beta hydrolase"/>
    <property type="match status" value="1"/>
</dbReference>
<gene>
    <name evidence="3" type="primary">cocE_2</name>
    <name evidence="3" type="ORF">Pan153_32040</name>
</gene>
<proteinExistence type="predicted"/>
<dbReference type="SUPFAM" id="SSF53474">
    <property type="entry name" value="alpha/beta-Hydrolases"/>
    <property type="match status" value="1"/>
</dbReference>
<name>A0A518FQH8_9PLAN</name>
<dbReference type="InterPro" id="IPR008979">
    <property type="entry name" value="Galactose-bd-like_sf"/>
</dbReference>
<evidence type="ECO:0000256" key="1">
    <source>
        <dbReference type="ARBA" id="ARBA00022801"/>
    </source>
</evidence>
<dbReference type="Proteomes" id="UP000320839">
    <property type="component" value="Chromosome"/>
</dbReference>
<dbReference type="Pfam" id="PF08530">
    <property type="entry name" value="PepX_C"/>
    <property type="match status" value="1"/>
</dbReference>
<dbReference type="Pfam" id="PF02129">
    <property type="entry name" value="Peptidase_S15"/>
    <property type="match status" value="1"/>
</dbReference>
<dbReference type="SUPFAM" id="SSF49785">
    <property type="entry name" value="Galactose-binding domain-like"/>
    <property type="match status" value="1"/>
</dbReference>
<organism evidence="3 4">
    <name type="scientific">Gimesia panareensis</name>
    <dbReference type="NCBI Taxonomy" id="2527978"/>
    <lineage>
        <taxon>Bacteria</taxon>
        <taxon>Pseudomonadati</taxon>
        <taxon>Planctomycetota</taxon>
        <taxon>Planctomycetia</taxon>
        <taxon>Planctomycetales</taxon>
        <taxon>Planctomycetaceae</taxon>
        <taxon>Gimesia</taxon>
    </lineage>
</organism>
<sequence>MPACRSLRRPLAGFTVALFALLISTLPVLAAVRGPYAVEVRKNVMVPMRDGVKLATDVYLPVEDGDVLDGKLPTILERRPYNKNGCKTSGMYYASHGYAFVAQDTRGRYASEGVWHMLTDDGRDGVDTAAWIGEQAWSNAKIGMIGTSYVGGTQHALAMEKPPELKTVIPVDAMSNLGYASMRNGGAFELRFWNWIYLNAGKGSRQSHDAGTAAVLKEMAENRMEYLKRLPLRKGMTPLKLAAEYEDWLVAGMQHGANDDFWIQNNIIDYPEKYKDIPVYLVSGWYDSWSSNNTANFQVLSKTIKGPVYMIMGPWIHGQQGSYSHGQVTFGKAAAIADPLGWRKEWYDHWLKGKENSVGKAAPFQTPVRIFVMGTGDGAKTVDGKLNHGGYWRNEQEWPLKRTVYTKFHLQPEGGLGTSAPEVKAAKTSLLFDPDHPVPTIGGNISSGNDILVQGGWDQKGNEKIWNFTHPTPLSARDDVLVFQTAPLKEDLEVTGELAVKLWISSSAKDTDFTAKLVDVYPPSSDFPGGFDLNIGDGIIRTRFRDSLKEEKLMKPGEIYPVTIKLYPTSNVFKKGHRIRVDISSSNFPRFDVNPNTGEPLNDNRLKQTAINTVYHDAAHPSHILLPVIPKAE</sequence>
<dbReference type="PANTHER" id="PTHR43056">
    <property type="entry name" value="PEPTIDASE S9 PROLYL OLIGOPEPTIDASE"/>
    <property type="match status" value="1"/>
</dbReference>
<feature type="domain" description="Xaa-Pro dipeptidyl-peptidase C-terminal" evidence="2">
    <location>
        <begin position="344"/>
        <end position="625"/>
    </location>
</feature>
<dbReference type="GO" id="GO:0008239">
    <property type="term" value="F:dipeptidyl-peptidase activity"/>
    <property type="evidence" value="ECO:0007669"/>
    <property type="project" value="InterPro"/>
</dbReference>
<dbReference type="InterPro" id="IPR029058">
    <property type="entry name" value="AB_hydrolase_fold"/>
</dbReference>
<dbReference type="InterPro" id="IPR050585">
    <property type="entry name" value="Xaa-Pro_dipeptidyl-ppase/CocE"/>
</dbReference>
<dbReference type="Gene3D" id="2.60.120.260">
    <property type="entry name" value="Galactose-binding domain-like"/>
    <property type="match status" value="1"/>
</dbReference>
<evidence type="ECO:0000313" key="4">
    <source>
        <dbReference type="Proteomes" id="UP000320839"/>
    </source>
</evidence>
<reference evidence="3 4" key="1">
    <citation type="submission" date="2019-02" db="EMBL/GenBank/DDBJ databases">
        <title>Deep-cultivation of Planctomycetes and their phenomic and genomic characterization uncovers novel biology.</title>
        <authorList>
            <person name="Wiegand S."/>
            <person name="Jogler M."/>
            <person name="Boedeker C."/>
            <person name="Pinto D."/>
            <person name="Vollmers J."/>
            <person name="Rivas-Marin E."/>
            <person name="Kohn T."/>
            <person name="Peeters S.H."/>
            <person name="Heuer A."/>
            <person name="Rast P."/>
            <person name="Oberbeckmann S."/>
            <person name="Bunk B."/>
            <person name="Jeske O."/>
            <person name="Meyerdierks A."/>
            <person name="Storesund J.E."/>
            <person name="Kallscheuer N."/>
            <person name="Luecker S."/>
            <person name="Lage O.M."/>
            <person name="Pohl T."/>
            <person name="Merkel B.J."/>
            <person name="Hornburger P."/>
            <person name="Mueller R.-W."/>
            <person name="Bruemmer F."/>
            <person name="Labrenz M."/>
            <person name="Spormann A.M."/>
            <person name="Op den Camp H."/>
            <person name="Overmann J."/>
            <person name="Amann R."/>
            <person name="Jetten M.S.M."/>
            <person name="Mascher T."/>
            <person name="Medema M.H."/>
            <person name="Devos D.P."/>
            <person name="Kaster A.-K."/>
            <person name="Ovreas L."/>
            <person name="Rohde M."/>
            <person name="Galperin M.Y."/>
            <person name="Jogler C."/>
        </authorList>
    </citation>
    <scope>NUCLEOTIDE SEQUENCE [LARGE SCALE GENOMIC DNA]</scope>
    <source>
        <strain evidence="3 4">Pan153</strain>
    </source>
</reference>
<accession>A0A518FQH8</accession>
<dbReference type="OrthoDB" id="319764at2"/>
<dbReference type="EC" id="3.1.1.84" evidence="3"/>
<dbReference type="Gene3D" id="1.10.3020.10">
    <property type="entry name" value="alpha-amino acid ester hydrolase ( Helical cap domain)"/>
    <property type="match status" value="1"/>
</dbReference>
<dbReference type="InterPro" id="IPR000383">
    <property type="entry name" value="Xaa-Pro-like_dom"/>
</dbReference>
<dbReference type="InterPro" id="IPR005674">
    <property type="entry name" value="CocE/Ser_esterase"/>
</dbReference>
<dbReference type="RefSeq" id="WP_145456768.1">
    <property type="nucleotide sequence ID" value="NZ_CP036317.1"/>
</dbReference>
<keyword evidence="1 3" id="KW-0378">Hydrolase</keyword>
<evidence type="ECO:0000259" key="2">
    <source>
        <dbReference type="SMART" id="SM00939"/>
    </source>
</evidence>
<dbReference type="InterPro" id="IPR013736">
    <property type="entry name" value="Xaa-Pro_dipept_C"/>
</dbReference>
<dbReference type="NCBIfam" id="TIGR00976">
    <property type="entry name" value="CocE_NonD"/>
    <property type="match status" value="1"/>
</dbReference>
<protein>
    <submittedName>
        <fullName evidence="3">Cocaine esterase</fullName>
        <ecNumber evidence="3">3.1.1.84</ecNumber>
    </submittedName>
</protein>